<feature type="domain" description="Big-1" evidence="4">
    <location>
        <begin position="1035"/>
        <end position="1131"/>
    </location>
</feature>
<protein>
    <recommendedName>
        <fullName evidence="4">Big-1 domain-containing protein</fullName>
    </recommendedName>
</protein>
<evidence type="ECO:0000313" key="5">
    <source>
        <dbReference type="EMBL" id="OGY32844.1"/>
    </source>
</evidence>
<keyword evidence="2" id="KW-1133">Transmembrane helix</keyword>
<name>A0A1G1WYQ0_9BACT</name>
<comment type="similarity">
    <text evidence="1">Belongs to the intimin/invasin family.</text>
</comment>
<feature type="domain" description="Big-1" evidence="4">
    <location>
        <begin position="925"/>
        <end position="1028"/>
    </location>
</feature>
<proteinExistence type="inferred from homology"/>
<keyword evidence="3" id="KW-0732">Signal</keyword>
<evidence type="ECO:0000256" key="1">
    <source>
        <dbReference type="ARBA" id="ARBA00010116"/>
    </source>
</evidence>
<comment type="caution">
    <text evidence="5">The sequence shown here is derived from an EMBL/GenBank/DDBJ whole genome shotgun (WGS) entry which is preliminary data.</text>
</comment>
<keyword evidence="2" id="KW-0472">Membrane</keyword>
<feature type="transmembrane region" description="Helical" evidence="2">
    <location>
        <begin position="2869"/>
        <end position="2891"/>
    </location>
</feature>
<dbReference type="InterPro" id="IPR013783">
    <property type="entry name" value="Ig-like_fold"/>
</dbReference>
<dbReference type="InterPro" id="IPR008964">
    <property type="entry name" value="Invasin/intimin_cell_adhesion"/>
</dbReference>
<accession>A0A1G1WYQ0</accession>
<reference evidence="5 6" key="1">
    <citation type="journal article" date="2016" name="Nat. Commun.">
        <title>Thousands of microbial genomes shed light on interconnected biogeochemical processes in an aquifer system.</title>
        <authorList>
            <person name="Anantharaman K."/>
            <person name="Brown C.T."/>
            <person name="Hug L.A."/>
            <person name="Sharon I."/>
            <person name="Castelle C.J."/>
            <person name="Probst A.J."/>
            <person name="Thomas B.C."/>
            <person name="Singh A."/>
            <person name="Wilkins M.J."/>
            <person name="Karaoz U."/>
            <person name="Brodie E.L."/>
            <person name="Williams K.H."/>
            <person name="Hubbard S.S."/>
            <person name="Banfield J.F."/>
        </authorList>
    </citation>
    <scope>NUCLEOTIDE SEQUENCE [LARGE SCALE GENOMIC DNA]</scope>
</reference>
<dbReference type="Gene3D" id="2.60.40.10">
    <property type="entry name" value="Immunoglobulins"/>
    <property type="match status" value="2"/>
</dbReference>
<sequence>MKYRVIRRHLSIFLSLLIIFQSLSPSLNFEALAAASVSVATNGTSISADTVGGSYTALSGPAISEDVVGDIGTGTIIVTSPTGFEFDTSSNVTADVVPGASELRVNGATSQTVTPTSSIATFTVSTASSANPGALIFSGFKVRPTAGTPLASGNIYVATSSTSTISGLTEGSGGTSLGTLTEVAGSVTAYTVTEPATATAGSAFSTFVVTPKDQFGNSTTGSAAVNLTVEKTPYDGSALGTGSLSTTSVNTSSGAVTVASQSYNKAETIKVKASDGTRVSTLAATQEIVVSAAAVGVTTATGGSAISSDSFNNPASYTTLTGPAIVEAGVGGIGTGTVILNAPTGFAFDTTASSVTATVTGGNLTLSGGGSTQVVTPTSSTITITVNSISTNTASTVTFSGVKVKPTTATSGTTGNLLTTGSGATIIGVTHGTTNFGTLTQTVGALASYVVTAPTSAFTNTNFVMTVTPKDFNSNTRAGSATTTVTTTGAGTFSVPTINTSSGAVSVNNQRYSAAETITVGVNDTSKTGTAGNTTVFAGGTATINPATGGSSISADTTGGTYTSLSGPTFSENGTGSIGTGTLVIKPPTGFIFNTNSITASVLPSNTELRLNGATTQTVTATSASVTFDVTASSSTRAAAISISGLQVRPSAGTPLATGNIYLDTTSTSSVSGVTKGAAGTNFGTLTEVLGALDHYGLTAPTTGTVGSNFSVVVTPQDQFNNTRTGSATVTLSASGTSLTGVLGVTSADTSSGAVTISTQTYSRAQTITINATDGTKTGAAGNTTVVAAAALTSISNTLANAQVGQTTSHTVAFTTANPITTDGKVVITFPASFNVASAVVGTVSGIDGTLTPSVSGQVVTLTRSAGTSSAAGAKSVQLTGIVNHTVIGSYTVSVATTDSTNVGIDGPTTSSSFTLTAGPVSVSVSTVSATSNIIADNTATSTVTVTLKDSYSNAVSGKAISLQITAGLNNNTIGTTSGNGPTAIGTTDSSGVVTGTVKSTKAETKTVTAIDTTDTLTVTQTADIVFIAGPVSISTSTVGATSNIVADNTATSTVTVTLFDANSNPVSGKAVSLSVTGTSNTIGTTSGNGPTAIGTTNSSGVVTGTVKSTKAETKVVTATDTTDTLTITQTASPVFIAGAITKLVFTTTAQTLTAGSASAIYTVQTQDQYDNPSNVGVDTTVDLSSTSSTELFSTTSGFGATVTSVTISNSTNSANFYYKDNTAGTVTITADENPSASYTAATQAVTVNPASIYKFGTLFDTNSITTGGTATLTFVARDTYDNTVTSYTGDKNLTFSGANNSPDANVPTARDKNSADINFGTTTVVTFTNGTSAATAVKLYKVETANISVTDGTTSSNPALAVTVSVGAASKLAYSTQPSATVVAGVDLATQPVVQVQDAYGNVRTGDSATQVTIAAKLSSDGTTAGGGTLNGTLTVTASSGVVTYAGIDYTKAESIKLSATATSLTSALSTTIAVSNASVASFVVSGITDPHVAGIQTSPVVEALDAFLNRVLDFTGTVTFDTNSTDTFGTTVLPANYTFTTGSGNDNGTHTFTNGVTLTQTGNTTVRVRLVGTLTTEGKLENITVRNAAASQFAINTISDPQTAGSAFNVVVTAKDQYGNIATGTGEGIDYVSTVTLTTNSTGSGVSAAVLPTAYTFTTGDVGTHTFSVTLKKAESARTITATDNNSITATSNTFSVNPTTASQFSITGSSTQVAGASQNIAITALDAYNNTATSYTGAQSLTFSGASTATSGSVPTVGGTNFGSATSVTFTSGVVSSVAMVLYKTESAVISATATGVTTTTTLSVAVTPTTLASFTITGQPASSVAGVAFNAVATAQDTYQNTKTNYTGSVVLTSNDTQVVFSPTSPYTYLSGDSGVKTISVTYKTVGTRNFTVTDGAVTLTSGNTTVTPAAATTLSVSGVTTPQTAGASSSVVVTALDPYTNTDTNFASSVTITSSDANATLPAANTLSSGTRTFTGLVLKTVGTQSVTATGGSITGTQTSITVNPGTVTKLVVVLPGQTINPGAATITGTPTAQTAGVSFTATIRAVDDYYNTDTSSTVSTTVTSSDGAAVITPSGATALTAGTRTSTVENRTSGTTTTLSASATGPTTVVSTAYTVNHGTASVLAYTTQPSATGGSTVDTSLSTQPVVEVRDAYGNVATSATTSVSINPIRSNNSTAADGALTGTTTRTPTNGVVTFTGVGYTKTDTIHIQASATSFTTVNSTTDITLASGALANFAITGSSTQTAGASQNITITARDQYNNTATAVTGSQNLVFSGANAAPDTTTAKVTNNVSSDVAFGSSTALTFSSGVASSVPMKLYKVESAVIAATQSSITTTSTLAVTVSATTTNTFGVNTQNTQSEVAGVAFSVTVTAYDSYSNVATNYTGSHTLSLGWNATQGSASTFPVKPANGPQTFTSGAVTISGFTLVNPSETPVINISEASTSISGSTPSVTVSPGATTTLTVTPASTSQVAGTSFNVTIVAKDSVGNTVSAGTNNYTGTKSLVFSGPTSVSGNSPTAVDNTSANVVFGTATNITFSSGSATVSVNLKKAEAVAITVTQSALTGVTSSITVAPASTTNLVVSGISSSVASGTPASVTVTAKDSLGNTATNYTGTVAFTSSDSQATLPSNYAFTTTDAGVKTLSNSVTLKTVGTQSVTVTDTVTSSIAGSQTGISVTAGPLHHFTFTTPSTDFGTTVTANTGFSVVIQARDEAENLKSDFTSTVILTAKTGNNSTVVLNVSTNPSLSDTSYTTGSFVGGVITISDLRLGPGSGVQSPLITLKATASSDSTKIGQRVVQSTTSFAVGSVEGAQTETPTLLPAISDENPIVAFDDDQVRSAQDKLPSLEIIPNNIVAPFNALPLWAKALAGVGSVGALGIASSWVLRRRSVFGKKFLELAMRLFTL</sequence>
<evidence type="ECO:0000256" key="2">
    <source>
        <dbReference type="SAM" id="Phobius"/>
    </source>
</evidence>
<keyword evidence="2" id="KW-0812">Transmembrane</keyword>
<feature type="chain" id="PRO_5009581272" description="Big-1 domain-containing protein" evidence="3">
    <location>
        <begin position="25"/>
        <end position="2911"/>
    </location>
</feature>
<feature type="signal peptide" evidence="3">
    <location>
        <begin position="1"/>
        <end position="24"/>
    </location>
</feature>
<dbReference type="PROSITE" id="PS51127">
    <property type="entry name" value="BIG1"/>
    <property type="match status" value="2"/>
</dbReference>
<organism evidence="5 6">
    <name type="scientific">Candidatus Woykebacteria bacterium RIFCSPLOWO2_01_FULL_43_14</name>
    <dbReference type="NCBI Taxonomy" id="1802605"/>
    <lineage>
        <taxon>Bacteria</taxon>
        <taxon>Candidatus Woykeibacteriota</taxon>
    </lineage>
</organism>
<dbReference type="STRING" id="1802605.A3A61_01450"/>
<dbReference type="SMART" id="SM00634">
    <property type="entry name" value="BID_1"/>
    <property type="match status" value="2"/>
</dbReference>
<evidence type="ECO:0000313" key="6">
    <source>
        <dbReference type="Proteomes" id="UP000177718"/>
    </source>
</evidence>
<dbReference type="InterPro" id="IPR003344">
    <property type="entry name" value="Big_1_dom"/>
</dbReference>
<evidence type="ECO:0000259" key="4">
    <source>
        <dbReference type="PROSITE" id="PS51127"/>
    </source>
</evidence>
<dbReference type="EMBL" id="MHDB01000003">
    <property type="protein sequence ID" value="OGY32844.1"/>
    <property type="molecule type" value="Genomic_DNA"/>
</dbReference>
<evidence type="ECO:0000256" key="3">
    <source>
        <dbReference type="SAM" id="SignalP"/>
    </source>
</evidence>
<dbReference type="SUPFAM" id="SSF49373">
    <property type="entry name" value="Invasin/intimin cell-adhesion fragments"/>
    <property type="match status" value="2"/>
</dbReference>
<dbReference type="Proteomes" id="UP000177718">
    <property type="component" value="Unassembled WGS sequence"/>
</dbReference>
<gene>
    <name evidence="5" type="ORF">A3A61_01450</name>
</gene>